<dbReference type="InterPro" id="IPR036637">
    <property type="entry name" value="Phosphohistidine_dom_sf"/>
</dbReference>
<evidence type="ECO:0008006" key="7">
    <source>
        <dbReference type="Google" id="ProtNLM"/>
    </source>
</evidence>
<dbReference type="InterPro" id="IPR002192">
    <property type="entry name" value="PPDK_AMP/ATP-bd"/>
</dbReference>
<comment type="similarity">
    <text evidence="1">Belongs to the PEP-utilizing enzyme family.</text>
</comment>
<dbReference type="EMBL" id="CALOZG010000013">
    <property type="protein sequence ID" value="CAH4030934.1"/>
    <property type="molecule type" value="Genomic_DNA"/>
</dbReference>
<evidence type="ECO:0000259" key="3">
    <source>
        <dbReference type="Pfam" id="PF00391"/>
    </source>
</evidence>
<evidence type="ECO:0000313" key="5">
    <source>
        <dbReference type="EMBL" id="CAH4030934.1"/>
    </source>
</evidence>
<evidence type="ECO:0000313" key="6">
    <source>
        <dbReference type="Proteomes" id="UP001152562"/>
    </source>
</evidence>
<dbReference type="Gene3D" id="3.30.1490.20">
    <property type="entry name" value="ATP-grasp fold, A domain"/>
    <property type="match status" value="1"/>
</dbReference>
<reference evidence="5" key="1">
    <citation type="submission" date="2022-05" db="EMBL/GenBank/DDBJ databases">
        <authorList>
            <person name="Okamura Y."/>
        </authorList>
    </citation>
    <scope>NUCLEOTIDE SEQUENCE</scope>
</reference>
<dbReference type="InterPro" id="IPR008279">
    <property type="entry name" value="PEP-util_enz_mobile_dom"/>
</dbReference>
<organism evidence="5 6">
    <name type="scientific">Pieris brassicae</name>
    <name type="common">White butterfly</name>
    <name type="synonym">Large white butterfly</name>
    <dbReference type="NCBI Taxonomy" id="7116"/>
    <lineage>
        <taxon>Eukaryota</taxon>
        <taxon>Metazoa</taxon>
        <taxon>Ecdysozoa</taxon>
        <taxon>Arthropoda</taxon>
        <taxon>Hexapoda</taxon>
        <taxon>Insecta</taxon>
        <taxon>Pterygota</taxon>
        <taxon>Neoptera</taxon>
        <taxon>Endopterygota</taxon>
        <taxon>Lepidoptera</taxon>
        <taxon>Glossata</taxon>
        <taxon>Ditrysia</taxon>
        <taxon>Papilionoidea</taxon>
        <taxon>Pieridae</taxon>
        <taxon>Pierinae</taxon>
        <taxon>Pieris</taxon>
    </lineage>
</organism>
<proteinExistence type="inferred from homology"/>
<dbReference type="InterPro" id="IPR013815">
    <property type="entry name" value="ATP_grasp_subdomain_1"/>
</dbReference>
<gene>
    <name evidence="5" type="ORF">PIBRA_LOCUS7530</name>
</gene>
<dbReference type="PANTHER" id="PTHR43615">
    <property type="entry name" value="PHOSPHOENOLPYRUVATE SYNTHASE-RELATED"/>
    <property type="match status" value="1"/>
</dbReference>
<evidence type="ECO:0000256" key="1">
    <source>
        <dbReference type="ARBA" id="ARBA00007837"/>
    </source>
</evidence>
<dbReference type="GO" id="GO:0005524">
    <property type="term" value="F:ATP binding"/>
    <property type="evidence" value="ECO:0007669"/>
    <property type="project" value="InterPro"/>
</dbReference>
<feature type="transmembrane region" description="Helical" evidence="2">
    <location>
        <begin position="6"/>
        <end position="26"/>
    </location>
</feature>
<keyword evidence="2" id="KW-0812">Transmembrane</keyword>
<evidence type="ECO:0000259" key="4">
    <source>
        <dbReference type="Pfam" id="PF01326"/>
    </source>
</evidence>
<dbReference type="Gene3D" id="3.30.470.20">
    <property type="entry name" value="ATP-grasp fold, B domain"/>
    <property type="match status" value="1"/>
</dbReference>
<dbReference type="Gene3D" id="3.50.30.10">
    <property type="entry name" value="Phosphohistidine domain"/>
    <property type="match status" value="1"/>
</dbReference>
<dbReference type="PANTHER" id="PTHR43615:SF1">
    <property type="entry name" value="PPDK_N DOMAIN-CONTAINING PROTEIN"/>
    <property type="match status" value="1"/>
</dbReference>
<protein>
    <recommendedName>
        <fullName evidence="7">Phosphoenolpyruvate synthase</fullName>
    </recommendedName>
</protein>
<keyword evidence="2" id="KW-0472">Membrane</keyword>
<comment type="caution">
    <text evidence="5">The sequence shown here is derived from an EMBL/GenBank/DDBJ whole genome shotgun (WGS) entry which is preliminary data.</text>
</comment>
<dbReference type="Pfam" id="PF01326">
    <property type="entry name" value="PPDK_N"/>
    <property type="match status" value="1"/>
</dbReference>
<evidence type="ECO:0000256" key="2">
    <source>
        <dbReference type="SAM" id="Phobius"/>
    </source>
</evidence>
<dbReference type="Pfam" id="PF00391">
    <property type="entry name" value="PEP-utilizers"/>
    <property type="match status" value="1"/>
</dbReference>
<dbReference type="InterPro" id="IPR051549">
    <property type="entry name" value="PEP_Utilizing_Enz"/>
</dbReference>
<sequence length="1297" mass="144548">MMWTDWFDLVVRAGLLTSAIVVYLIFFAKSSNKKHSGWNYLKYIAACYTVNRWKRTVRPGPLYDEPRPWQSKGFDGFTFKTSAPDGTAIVLTIKKLYGPTQLAEVYIYVKLLDGTYKVPNDSGTSISPWEDVSSGWRGGGLKVEILEPQDRCRISFNGLLLCNQDGVIRHVKFNFIWASASKVTRYPKDWSNNLVAESLVSKPYKGPWKESLNKCIEGSGSWSQFGALQGRFQAFEDGKILKSQYLRCRGVKKRYWMATEYGPKRAIAITAAAKDGTVLNLQGFCFNDITQCITGTVRLPNFSVQAITSADLDLKEFCETSAEIPKTYSINIKAGNRCLKVILRIPDEGSSLISGIYQEHEIQYRMIFVEIYGEHGTGLLELQYERKDKLSSPLSIKSGHKLRWVELKDLPECTQYCVGFEECAASCVQLVGGKGASLALLASVQHEEDYQVPPGFCITTRALDKFLDQHPDVIAAIKEIEASAVDYDEVTFKDKCQTVTQLFLSKEISGELKDEIIKSLEVLKANCLSTEPRYAVRSSGVGEDGEALSAAGQNHTELGVRSSRDVLHAVQACWASMFAFNSAYYRRQNGQPCCVQGGVVVQELVEARAAGVMFTSHPQYGDPSRLLLTANYGLGESVVSGMVEPDTVEVKRSMDGTVSIAHIEVGSKAQRVVAREGKVESEDVCEGERKAPCLSEEEIMKLARLGMLQEQLWGAGRDIEFAIGKDGTIYLLQARPITSLEAWTEEELLHELDFPVMSDDELITFANVGEVLPKPFTALSYDLVISPLERGISALIPDVEDKYCKSVVVTHNRGAVALYNSVYRRVPNTIDVNLRMLEMSIHGHRVANDAILSTALHRRTPARTDRLWSILDMIKNLFIAKWRMNETVEAVTKLNIDSNGDILDLCKAITQFDNTRLFMNHGITSVASTFTQFIAMSILLEGKTDFSPEQCSEISAMLNSGDVLSAEVPQALATLALMLEESGRVEEFRKQDPKIALQWLEVNLPSVYERVSEFLEQHGYRAIMEFDLSTKPWALVPEEMMKVVMQVVPDQQTRPSISRDEVIDSLKTPQKPNTRKALRWILPLCHRTVRYRESTKANVILAVHKLRLAALRLGQLMVRDWYLPSAELVFHFRTHELRTYVQTRDPVLLKKAVQRRNYYDKWAKFKFAELNKGWVEPLTTTVRSSGAKGARVTGTSVCGGEVIGRACVVRDLAEIGELRSGDILITASTDIGWSPYFPLLAGIVTELGGLISHGAVIAREYGLPCVVGAGGATNMFSTGDTVRLTAEGIVETISVNS</sequence>
<dbReference type="Proteomes" id="UP001152562">
    <property type="component" value="Unassembled WGS sequence"/>
</dbReference>
<name>A0A9P0XCC4_PIEBR</name>
<accession>A0A9P0XCC4</accession>
<dbReference type="GO" id="GO:0016301">
    <property type="term" value="F:kinase activity"/>
    <property type="evidence" value="ECO:0007669"/>
    <property type="project" value="InterPro"/>
</dbReference>
<keyword evidence="6" id="KW-1185">Reference proteome</keyword>
<feature type="domain" description="PEP-utilising enzyme mobile" evidence="3">
    <location>
        <begin position="1219"/>
        <end position="1285"/>
    </location>
</feature>
<dbReference type="SUPFAM" id="SSF56059">
    <property type="entry name" value="Glutathione synthetase ATP-binding domain-like"/>
    <property type="match status" value="1"/>
</dbReference>
<dbReference type="SUPFAM" id="SSF52009">
    <property type="entry name" value="Phosphohistidine domain"/>
    <property type="match status" value="1"/>
</dbReference>
<keyword evidence="2" id="KW-1133">Transmembrane helix</keyword>
<feature type="domain" description="Pyruvate phosphate dikinase AMP/ATP-binding" evidence="4">
    <location>
        <begin position="429"/>
        <end position="746"/>
    </location>
</feature>